<keyword evidence="1" id="KW-0805">Transcription regulation</keyword>
<feature type="domain" description="HTH gntR-type" evidence="4">
    <location>
        <begin position="8"/>
        <end position="76"/>
    </location>
</feature>
<dbReference type="GO" id="GO:0003677">
    <property type="term" value="F:DNA binding"/>
    <property type="evidence" value="ECO:0007669"/>
    <property type="project" value="UniProtKB-KW"/>
</dbReference>
<dbReference type="Gene3D" id="1.20.120.530">
    <property type="entry name" value="GntR ligand-binding domain-like"/>
    <property type="match status" value="1"/>
</dbReference>
<keyword evidence="2" id="KW-0238">DNA-binding</keyword>
<dbReference type="SMART" id="SM00345">
    <property type="entry name" value="HTH_GNTR"/>
    <property type="match status" value="1"/>
</dbReference>
<dbReference type="Pfam" id="PF00392">
    <property type="entry name" value="GntR"/>
    <property type="match status" value="1"/>
</dbReference>
<dbReference type="InterPro" id="IPR036388">
    <property type="entry name" value="WH-like_DNA-bd_sf"/>
</dbReference>
<sequence>MVEQQKRNPAHRSIARELGVAIVSGRYPPGAILPGELDLAESRNVSRSVVREALRMLAAKGLIDSRPKTGTRVRARADWNMLDPDLLAWMFEGEPPLGFVDSLFQLRIIVEPAAAELAARSRTTRHIARLGHALEVMEEKGLSSPEGQAADQQFHNLILEATGNDLLISLSGSIGAAVRSTTLFKHRKAKQLRDSIPLHRDLFAAITDGDPAAARAATITLILQAQEDTESSLLA</sequence>
<dbReference type="InterPro" id="IPR008920">
    <property type="entry name" value="TF_FadR/GntR_C"/>
</dbReference>
<comment type="caution">
    <text evidence="5">The sequence shown here is derived from an EMBL/GenBank/DDBJ whole genome shotgun (WGS) entry which is preliminary data.</text>
</comment>
<dbReference type="InterPro" id="IPR036390">
    <property type="entry name" value="WH_DNA-bd_sf"/>
</dbReference>
<dbReference type="Proteomes" id="UP000245890">
    <property type="component" value="Unassembled WGS sequence"/>
</dbReference>
<dbReference type="SMART" id="SM00895">
    <property type="entry name" value="FCD"/>
    <property type="match status" value="1"/>
</dbReference>
<keyword evidence="3" id="KW-0804">Transcription</keyword>
<evidence type="ECO:0000259" key="4">
    <source>
        <dbReference type="PROSITE" id="PS50949"/>
    </source>
</evidence>
<dbReference type="CDD" id="cd07377">
    <property type="entry name" value="WHTH_GntR"/>
    <property type="match status" value="1"/>
</dbReference>
<dbReference type="PROSITE" id="PS50949">
    <property type="entry name" value="HTH_GNTR"/>
    <property type="match status" value="1"/>
</dbReference>
<dbReference type="InterPro" id="IPR011711">
    <property type="entry name" value="GntR_C"/>
</dbReference>
<organism evidence="5 6">
    <name type="scientific">Sphingomonas pokkalii</name>
    <dbReference type="NCBI Taxonomy" id="2175090"/>
    <lineage>
        <taxon>Bacteria</taxon>
        <taxon>Pseudomonadati</taxon>
        <taxon>Pseudomonadota</taxon>
        <taxon>Alphaproteobacteria</taxon>
        <taxon>Sphingomonadales</taxon>
        <taxon>Sphingomonadaceae</taxon>
        <taxon>Sphingomonas</taxon>
    </lineage>
</organism>
<protein>
    <submittedName>
        <fullName evidence="5">GntR family transcriptional regulator</fullName>
    </submittedName>
</protein>
<dbReference type="AlphaFoldDB" id="A0A2U0SDE6"/>
<evidence type="ECO:0000313" key="6">
    <source>
        <dbReference type="Proteomes" id="UP000245890"/>
    </source>
</evidence>
<dbReference type="SUPFAM" id="SSF48008">
    <property type="entry name" value="GntR ligand-binding domain-like"/>
    <property type="match status" value="1"/>
</dbReference>
<dbReference type="PRINTS" id="PR00035">
    <property type="entry name" value="HTHGNTR"/>
</dbReference>
<name>A0A2U0SDE6_9SPHN</name>
<dbReference type="OrthoDB" id="9028214at2"/>
<proteinExistence type="predicted"/>
<dbReference type="PANTHER" id="PTHR43537:SF44">
    <property type="entry name" value="GNTR FAMILY REGULATORY PROTEIN"/>
    <property type="match status" value="1"/>
</dbReference>
<dbReference type="PANTHER" id="PTHR43537">
    <property type="entry name" value="TRANSCRIPTIONAL REGULATOR, GNTR FAMILY"/>
    <property type="match status" value="1"/>
</dbReference>
<dbReference type="SUPFAM" id="SSF46785">
    <property type="entry name" value="Winged helix' DNA-binding domain"/>
    <property type="match status" value="1"/>
</dbReference>
<dbReference type="InterPro" id="IPR000524">
    <property type="entry name" value="Tscrpt_reg_HTH_GntR"/>
</dbReference>
<dbReference type="GO" id="GO:0003700">
    <property type="term" value="F:DNA-binding transcription factor activity"/>
    <property type="evidence" value="ECO:0007669"/>
    <property type="project" value="InterPro"/>
</dbReference>
<keyword evidence="6" id="KW-1185">Reference proteome</keyword>
<dbReference type="RefSeq" id="WP_116468826.1">
    <property type="nucleotide sequence ID" value="NZ_QENQ01000001.1"/>
</dbReference>
<evidence type="ECO:0000313" key="5">
    <source>
        <dbReference type="EMBL" id="PVX29387.1"/>
    </source>
</evidence>
<reference evidence="5 6" key="1">
    <citation type="submission" date="2018-05" db="EMBL/GenBank/DDBJ databases">
        <title>Description of Sphingomonas pokkalii sp nov, isolated from the rhizosphere of saline tolerant pokkali rice and its draft genome analysis.</title>
        <authorList>
            <person name="Menon R."/>
            <person name="Kumari S."/>
            <person name="Rameshkumar N."/>
        </authorList>
    </citation>
    <scope>NUCLEOTIDE SEQUENCE [LARGE SCALE GENOMIC DNA]</scope>
    <source>
        <strain evidence="5 6">L3B27</strain>
    </source>
</reference>
<evidence type="ECO:0000256" key="2">
    <source>
        <dbReference type="ARBA" id="ARBA00023125"/>
    </source>
</evidence>
<dbReference type="Pfam" id="PF07729">
    <property type="entry name" value="FCD"/>
    <property type="match status" value="1"/>
</dbReference>
<dbReference type="Gene3D" id="1.10.10.10">
    <property type="entry name" value="Winged helix-like DNA-binding domain superfamily/Winged helix DNA-binding domain"/>
    <property type="match status" value="1"/>
</dbReference>
<evidence type="ECO:0000256" key="3">
    <source>
        <dbReference type="ARBA" id="ARBA00023163"/>
    </source>
</evidence>
<accession>A0A2U0SDE6</accession>
<dbReference type="EMBL" id="QENQ01000001">
    <property type="protein sequence ID" value="PVX29387.1"/>
    <property type="molecule type" value="Genomic_DNA"/>
</dbReference>
<gene>
    <name evidence="5" type="ORF">DD559_08715</name>
</gene>
<evidence type="ECO:0000256" key="1">
    <source>
        <dbReference type="ARBA" id="ARBA00023015"/>
    </source>
</evidence>